<reference evidence="1" key="1">
    <citation type="submission" date="2023-06" db="EMBL/GenBank/DDBJ databases">
        <authorList>
            <consortium name="Lawrence Berkeley National Laboratory"/>
            <person name="Ahrendt S."/>
            <person name="Sahu N."/>
            <person name="Indic B."/>
            <person name="Wong-Bajracharya J."/>
            <person name="Merenyi Z."/>
            <person name="Ke H.-M."/>
            <person name="Monk M."/>
            <person name="Kocsube S."/>
            <person name="Drula E."/>
            <person name="Lipzen A."/>
            <person name="Balint B."/>
            <person name="Henrissat B."/>
            <person name="Andreopoulos B."/>
            <person name="Martin F.M."/>
            <person name="Harder C.B."/>
            <person name="Rigling D."/>
            <person name="Ford K.L."/>
            <person name="Foster G.D."/>
            <person name="Pangilinan J."/>
            <person name="Papanicolaou A."/>
            <person name="Barry K."/>
            <person name="LaButti K."/>
            <person name="Viragh M."/>
            <person name="Koriabine M."/>
            <person name="Yan M."/>
            <person name="Riley R."/>
            <person name="Champramary S."/>
            <person name="Plett K.L."/>
            <person name="Tsai I.J."/>
            <person name="Slot J."/>
            <person name="Sipos G."/>
            <person name="Plett J."/>
            <person name="Nagy L.G."/>
            <person name="Grigoriev I.V."/>
        </authorList>
    </citation>
    <scope>NUCLEOTIDE SEQUENCE</scope>
    <source>
        <strain evidence="1">CCBAS 213</strain>
    </source>
</reference>
<keyword evidence="2" id="KW-1185">Reference proteome</keyword>
<evidence type="ECO:0000313" key="1">
    <source>
        <dbReference type="EMBL" id="KAK0458418.1"/>
    </source>
</evidence>
<accession>A0AA39N5P9</accession>
<comment type="caution">
    <text evidence="1">The sequence shown here is derived from an EMBL/GenBank/DDBJ whole genome shotgun (WGS) entry which is preliminary data.</text>
</comment>
<dbReference type="RefSeq" id="XP_060330688.1">
    <property type="nucleotide sequence ID" value="XM_060480767.1"/>
</dbReference>
<dbReference type="GeneID" id="85364315"/>
<evidence type="ECO:0000313" key="2">
    <source>
        <dbReference type="Proteomes" id="UP001175211"/>
    </source>
</evidence>
<dbReference type="AlphaFoldDB" id="A0AA39N5P9"/>
<proteinExistence type="predicted"/>
<name>A0AA39N5P9_ARMTA</name>
<protein>
    <submittedName>
        <fullName evidence="1">Uncharacterized protein</fullName>
    </submittedName>
</protein>
<sequence>MFSFFIFSMYSRSISRLGIAMDVAMVCSIPYMRVFLSSLSQILYRSRLSPFQLASTLQSISIRLSSRCEMRLGYPSRTGLAVGRTERVMLLSVCSSDVVLYILIAKKSSPTKPNGTLW</sequence>
<dbReference type="EMBL" id="JAUEPS010000017">
    <property type="protein sequence ID" value="KAK0458418.1"/>
    <property type="molecule type" value="Genomic_DNA"/>
</dbReference>
<dbReference type="Proteomes" id="UP001175211">
    <property type="component" value="Unassembled WGS sequence"/>
</dbReference>
<organism evidence="1 2">
    <name type="scientific">Armillaria tabescens</name>
    <name type="common">Ringless honey mushroom</name>
    <name type="synonym">Agaricus tabescens</name>
    <dbReference type="NCBI Taxonomy" id="1929756"/>
    <lineage>
        <taxon>Eukaryota</taxon>
        <taxon>Fungi</taxon>
        <taxon>Dikarya</taxon>
        <taxon>Basidiomycota</taxon>
        <taxon>Agaricomycotina</taxon>
        <taxon>Agaricomycetes</taxon>
        <taxon>Agaricomycetidae</taxon>
        <taxon>Agaricales</taxon>
        <taxon>Marasmiineae</taxon>
        <taxon>Physalacriaceae</taxon>
        <taxon>Desarmillaria</taxon>
    </lineage>
</organism>
<gene>
    <name evidence="1" type="ORF">EV420DRAFT_1764085</name>
</gene>